<sequence length="73" mass="8217">MSNPCQKEACAIQDCLLSHQYDDAKCAKVIDQLYICCSKFYKDNGKDSRSPCCPLPSLLELKMKQRKLTPGDS</sequence>
<keyword evidence="4" id="KW-0677">Repeat</keyword>
<feature type="disulfide bond" evidence="7">
    <location>
        <begin position="37"/>
        <end position="53"/>
    </location>
</feature>
<dbReference type="OrthoDB" id="13601at2759"/>
<feature type="disulfide bond" evidence="7">
    <location>
        <begin position="5"/>
        <end position="36"/>
    </location>
</feature>
<evidence type="ECO:0000256" key="3">
    <source>
        <dbReference type="ARBA" id="ARBA00019406"/>
    </source>
</evidence>
<dbReference type="FunFam" id="1.10.287.1130:FF:000008">
    <property type="entry name" value="Cx9C motif-containing protein 4, mitochondrial"/>
    <property type="match status" value="1"/>
</dbReference>
<dbReference type="SMR" id="A0A6C1DXS5"/>
<dbReference type="Gene3D" id="1.10.287.1130">
    <property type="entry name" value="CytochromE C oxidase copper chaperone"/>
    <property type="match status" value="1"/>
</dbReference>
<comment type="subcellular location">
    <subcellularLocation>
        <location evidence="1">Mitochondrion intermembrane space</location>
    </subcellularLocation>
</comment>
<name>A0A6C1DXS5_SACPS</name>
<dbReference type="EMBL" id="CP048994">
    <property type="protein sequence ID" value="QID81705.1"/>
    <property type="molecule type" value="Genomic_DNA"/>
</dbReference>
<gene>
    <name evidence="8" type="primary">CMC4_1</name>
    <name evidence="8" type="ORF">GRS66_004098</name>
</gene>
<evidence type="ECO:0000313" key="8">
    <source>
        <dbReference type="EMBL" id="QID81705.1"/>
    </source>
</evidence>
<evidence type="ECO:0000313" key="9">
    <source>
        <dbReference type="Proteomes" id="UP000501346"/>
    </source>
</evidence>
<dbReference type="InterPro" id="IPR009069">
    <property type="entry name" value="Cys_alpha_HP_mot_SF"/>
</dbReference>
<evidence type="ECO:0000256" key="6">
    <source>
        <dbReference type="ARBA" id="ARBA00023157"/>
    </source>
</evidence>
<dbReference type="PANTHER" id="PTHR15590:SF0">
    <property type="entry name" value="CX9C MOTIF-CONTAINING PROTEIN 4"/>
    <property type="match status" value="1"/>
</dbReference>
<evidence type="ECO:0000256" key="4">
    <source>
        <dbReference type="ARBA" id="ARBA00022737"/>
    </source>
</evidence>
<dbReference type="Pfam" id="PF08991">
    <property type="entry name" value="CMC4"/>
    <property type="match status" value="1"/>
</dbReference>
<evidence type="ECO:0000256" key="2">
    <source>
        <dbReference type="ARBA" id="ARBA00009858"/>
    </source>
</evidence>
<dbReference type="PANTHER" id="PTHR15590">
    <property type="entry name" value="CX9C MOTIF-CONTAINING PROTEIN 4"/>
    <property type="match status" value="1"/>
</dbReference>
<comment type="similarity">
    <text evidence="2">Belongs to the CMC4 family.</text>
</comment>
<dbReference type="GO" id="GO:0005758">
    <property type="term" value="C:mitochondrial intermembrane space"/>
    <property type="evidence" value="ECO:0007669"/>
    <property type="project" value="UniProtKB-SubCell"/>
</dbReference>
<evidence type="ECO:0000256" key="5">
    <source>
        <dbReference type="ARBA" id="ARBA00023128"/>
    </source>
</evidence>
<dbReference type="InterPro" id="IPR027179">
    <property type="entry name" value="CMC4"/>
</dbReference>
<proteinExistence type="inferred from homology"/>
<dbReference type="AlphaFoldDB" id="A0A6C1DXS5"/>
<keyword evidence="6 7" id="KW-1015">Disulfide bond</keyword>
<dbReference type="Proteomes" id="UP000501346">
    <property type="component" value="Chromosome ScXIII"/>
</dbReference>
<protein>
    <recommendedName>
        <fullName evidence="3">Cx9C motif-containing protein 4, mitochondrial</fullName>
    </recommendedName>
</protein>
<keyword evidence="5" id="KW-0496">Mitochondrion</keyword>
<accession>A0A6C1DXS5</accession>
<evidence type="ECO:0000256" key="1">
    <source>
        <dbReference type="ARBA" id="ARBA00004569"/>
    </source>
</evidence>
<feature type="disulfide bond" evidence="7">
    <location>
        <begin position="15"/>
        <end position="26"/>
    </location>
</feature>
<dbReference type="SUPFAM" id="SSF47072">
    <property type="entry name" value="Cysteine alpha-hairpin motif"/>
    <property type="match status" value="1"/>
</dbReference>
<dbReference type="PROSITE" id="PS51808">
    <property type="entry name" value="CHCH"/>
    <property type="match status" value="1"/>
</dbReference>
<evidence type="ECO:0000256" key="7">
    <source>
        <dbReference type="PIRSR" id="PIRSR627179-50"/>
    </source>
</evidence>
<reference evidence="8 9" key="1">
    <citation type="journal article" date="2019" name="BMC Genomics">
        <title>Chromosome level assembly and comparative genome analysis confirm lager-brewing yeasts originated from a single hybridization.</title>
        <authorList>
            <person name="Salazar A.N."/>
            <person name="Gorter de Vries A.R."/>
            <person name="van den Broek M."/>
            <person name="Brouwers N."/>
            <person name="de la Torre Cortes P."/>
            <person name="Kuijpers N.G.A."/>
            <person name="Daran J.G."/>
            <person name="Abeel T."/>
        </authorList>
    </citation>
    <scope>NUCLEOTIDE SEQUENCE [LARGE SCALE GENOMIC DNA]</scope>
    <source>
        <strain evidence="8 9">CBS 1483</strain>
    </source>
</reference>
<organism evidence="8 9">
    <name type="scientific">Saccharomyces pastorianus</name>
    <name type="common">Lager yeast</name>
    <name type="synonym">Saccharomyces cerevisiae x Saccharomyces eubayanus</name>
    <dbReference type="NCBI Taxonomy" id="27292"/>
    <lineage>
        <taxon>Eukaryota</taxon>
        <taxon>Fungi</taxon>
        <taxon>Dikarya</taxon>
        <taxon>Ascomycota</taxon>
        <taxon>Saccharomycotina</taxon>
        <taxon>Saccharomycetes</taxon>
        <taxon>Saccharomycetales</taxon>
        <taxon>Saccharomycetaceae</taxon>
        <taxon>Saccharomyces</taxon>
    </lineage>
</organism>
<keyword evidence="9" id="KW-1185">Reference proteome</keyword>